<dbReference type="InterPro" id="IPR046347">
    <property type="entry name" value="bZIP_sf"/>
</dbReference>
<keyword evidence="5" id="KW-0804">Transcription</keyword>
<keyword evidence="3" id="KW-0805">Transcription regulation</keyword>
<keyword evidence="7" id="KW-0175">Coiled coil</keyword>
<dbReference type="PANTHER" id="PTHR11988">
    <property type="entry name" value="THYROTROPH EMBRYONIC FACTOR RELATED"/>
    <property type="match status" value="1"/>
</dbReference>
<evidence type="ECO:0000256" key="7">
    <source>
        <dbReference type="SAM" id="Coils"/>
    </source>
</evidence>
<protein>
    <submittedName>
        <fullName evidence="10">HLF protein</fullName>
    </submittedName>
</protein>
<feature type="region of interest" description="Disordered" evidence="8">
    <location>
        <begin position="218"/>
        <end position="250"/>
    </location>
</feature>
<dbReference type="Gene3D" id="1.20.5.170">
    <property type="match status" value="1"/>
</dbReference>
<feature type="domain" description="BZIP" evidence="9">
    <location>
        <begin position="315"/>
        <end position="378"/>
    </location>
</feature>
<dbReference type="InterPro" id="IPR040223">
    <property type="entry name" value="PAR_bZIP"/>
</dbReference>
<dbReference type="SUPFAM" id="SSF57959">
    <property type="entry name" value="Leucine zipper domain"/>
    <property type="match status" value="1"/>
</dbReference>
<dbReference type="PANTHER" id="PTHR11988:SF27">
    <property type="entry name" value="GH27708P"/>
    <property type="match status" value="1"/>
</dbReference>
<feature type="coiled-coil region" evidence="7">
    <location>
        <begin position="347"/>
        <end position="374"/>
    </location>
</feature>
<dbReference type="Pfam" id="PF07716">
    <property type="entry name" value="bZIP_2"/>
    <property type="match status" value="1"/>
</dbReference>
<feature type="compositionally biased region" description="Polar residues" evidence="8">
    <location>
        <begin position="107"/>
        <end position="118"/>
    </location>
</feature>
<dbReference type="CDD" id="cd14695">
    <property type="entry name" value="bZIP_HLF"/>
    <property type="match status" value="1"/>
</dbReference>
<evidence type="ECO:0000256" key="2">
    <source>
        <dbReference type="ARBA" id="ARBA00009208"/>
    </source>
</evidence>
<gene>
    <name evidence="10" type="primary">HLF</name>
    <name evidence="10" type="ORF">BLAG_LOCUS20728</name>
</gene>
<evidence type="ECO:0000256" key="6">
    <source>
        <dbReference type="ARBA" id="ARBA00023242"/>
    </source>
</evidence>
<dbReference type="EMBL" id="OV696691">
    <property type="protein sequence ID" value="CAH1267330.1"/>
    <property type="molecule type" value="Genomic_DNA"/>
</dbReference>
<dbReference type="GO" id="GO:0005634">
    <property type="term" value="C:nucleus"/>
    <property type="evidence" value="ECO:0007669"/>
    <property type="project" value="UniProtKB-SubCell"/>
</dbReference>
<keyword evidence="4" id="KW-0238">DNA-binding</keyword>
<feature type="region of interest" description="Disordered" evidence="8">
    <location>
        <begin position="101"/>
        <end position="147"/>
    </location>
</feature>
<dbReference type="Proteomes" id="UP000838412">
    <property type="component" value="Chromosome 6"/>
</dbReference>
<evidence type="ECO:0000256" key="4">
    <source>
        <dbReference type="ARBA" id="ARBA00023125"/>
    </source>
</evidence>
<keyword evidence="11" id="KW-1185">Reference proteome</keyword>
<dbReference type="GO" id="GO:0000978">
    <property type="term" value="F:RNA polymerase II cis-regulatory region sequence-specific DNA binding"/>
    <property type="evidence" value="ECO:0007669"/>
    <property type="project" value="TreeGrafter"/>
</dbReference>
<evidence type="ECO:0000259" key="9">
    <source>
        <dbReference type="PROSITE" id="PS50217"/>
    </source>
</evidence>
<dbReference type="AlphaFoldDB" id="A0A8K0EXZ7"/>
<evidence type="ECO:0000256" key="5">
    <source>
        <dbReference type="ARBA" id="ARBA00023163"/>
    </source>
</evidence>
<dbReference type="FunFam" id="1.20.5.170:FF:000007">
    <property type="entry name" value="hepatic leukemia factor isoform X2"/>
    <property type="match status" value="1"/>
</dbReference>
<sequence length="380" mass="42707">MSTGTSARVNIAANLGGMTLKSLLENPSVLKPPPEPNHNAGKDRKQLDWSKDADPTLIASAFLGPNLWNKTIAVDSDDFKDFKLEYMDLDEFLAENGIPVNNEDDQSASLPTTSQAAMQHSPPPTYTTMTPMQPEMAYGQHPTSPTLDLSKRHLRISDVRSMADTERPPCELMPRGEIDVKPLVGSLLPRVEQEPPNIPHDMTRPVIEQDEHEQSSMYVSPSVPHGLSRASTSGGHYRQQLSPTPGISPPPHLTADEVMPKVDISLDPGDLALASIPGAKDNFDPRKRTFTDDELKPQPMMKKSKKVYVPTDRKDDRYWQRRQKNNMAAKRSRDARRVKENQIAMRASFLEKENNVLRQELLKVKEENAYLKKKLTKYEP</sequence>
<evidence type="ECO:0000256" key="1">
    <source>
        <dbReference type="ARBA" id="ARBA00004123"/>
    </source>
</evidence>
<dbReference type="SMART" id="SM00338">
    <property type="entry name" value="BRLZ"/>
    <property type="match status" value="1"/>
</dbReference>
<evidence type="ECO:0000313" key="10">
    <source>
        <dbReference type="EMBL" id="CAH1267330.1"/>
    </source>
</evidence>
<evidence type="ECO:0000256" key="8">
    <source>
        <dbReference type="SAM" id="MobiDB-lite"/>
    </source>
</evidence>
<dbReference type="OrthoDB" id="6022300at2759"/>
<dbReference type="GO" id="GO:0000981">
    <property type="term" value="F:DNA-binding transcription factor activity, RNA polymerase II-specific"/>
    <property type="evidence" value="ECO:0007669"/>
    <property type="project" value="TreeGrafter"/>
</dbReference>
<evidence type="ECO:0000313" key="11">
    <source>
        <dbReference type="Proteomes" id="UP000838412"/>
    </source>
</evidence>
<dbReference type="InterPro" id="IPR004827">
    <property type="entry name" value="bZIP"/>
</dbReference>
<comment type="subcellular location">
    <subcellularLocation>
        <location evidence="1">Nucleus</location>
    </subcellularLocation>
</comment>
<comment type="similarity">
    <text evidence="2">Belongs to the bZIP family. PAR subfamily.</text>
</comment>
<feature type="region of interest" description="Disordered" evidence="8">
    <location>
        <begin position="25"/>
        <end position="47"/>
    </location>
</feature>
<name>A0A8K0EXZ7_BRALA</name>
<dbReference type="PROSITE" id="PS50217">
    <property type="entry name" value="BZIP"/>
    <property type="match status" value="1"/>
</dbReference>
<evidence type="ECO:0000256" key="3">
    <source>
        <dbReference type="ARBA" id="ARBA00023015"/>
    </source>
</evidence>
<reference evidence="10" key="1">
    <citation type="submission" date="2022-01" db="EMBL/GenBank/DDBJ databases">
        <authorList>
            <person name="Braso-Vives M."/>
        </authorList>
    </citation>
    <scope>NUCLEOTIDE SEQUENCE</scope>
</reference>
<proteinExistence type="inferred from homology"/>
<organism evidence="10 11">
    <name type="scientific">Branchiostoma lanceolatum</name>
    <name type="common">Common lancelet</name>
    <name type="synonym">Amphioxus lanceolatum</name>
    <dbReference type="NCBI Taxonomy" id="7740"/>
    <lineage>
        <taxon>Eukaryota</taxon>
        <taxon>Metazoa</taxon>
        <taxon>Chordata</taxon>
        <taxon>Cephalochordata</taxon>
        <taxon>Leptocardii</taxon>
        <taxon>Amphioxiformes</taxon>
        <taxon>Branchiostomatidae</taxon>
        <taxon>Branchiostoma</taxon>
    </lineage>
</organism>
<keyword evidence="6" id="KW-0539">Nucleus</keyword>
<feature type="compositionally biased region" description="Polar residues" evidence="8">
    <location>
        <begin position="229"/>
        <end position="245"/>
    </location>
</feature>
<accession>A0A8K0EXZ7</accession>